<evidence type="ECO:0000259" key="2">
    <source>
        <dbReference type="PROSITE" id="PS50837"/>
    </source>
</evidence>
<keyword evidence="1" id="KW-0677">Repeat</keyword>
<dbReference type="InterPro" id="IPR056884">
    <property type="entry name" value="NPHP3-like_N"/>
</dbReference>
<name>A0A4Y7SCB7_COPMI</name>
<comment type="caution">
    <text evidence="3">The sequence shown here is derived from an EMBL/GenBank/DDBJ whole genome shotgun (WGS) entry which is preliminary data.</text>
</comment>
<dbReference type="PROSITE" id="PS50837">
    <property type="entry name" value="NACHT"/>
    <property type="match status" value="1"/>
</dbReference>
<dbReference type="Pfam" id="PF24883">
    <property type="entry name" value="NPHP3_N"/>
    <property type="match status" value="1"/>
</dbReference>
<protein>
    <recommendedName>
        <fullName evidence="2">NACHT domain-containing protein</fullName>
    </recommendedName>
</protein>
<sequence length="688" mass="77606">MSFLQEAHHFNVEQLNINAGGAGRHYDSTNFRDVLSSNVSFEAMHDSSQRADAPKCHAETRTAVQEEIMGWIVHGDGDEQPTRIMWLTGPAGSGKTAIMGTIAETCEERDLLGASFFFSSYAGTASRCSKRFLIPTLAHQMISIEGYGQLGEKILASVERTPMVFKKRLKSQIEALVLKPLRQISASNATVARRVLIIDGLDEVSAETAQDIGRDEARQANEAEQVEILSTLLHAANDPSFPFRILIASRPERVIRGFFSSKKAKCGTRQLVLDNEYDPGADIALFLRSSFAEIRRRYNLPSSWASDDVVRTLVERASGQFIYAATVVRFLRSGTVPPHARLEYVLSLRHQGNPVNPFEPLDALYAFILNSSPNPVLAIQWVSVLEQHLTPDKIRSPRKLPRFVFAKQLLDEHPGQGDYLFENLSSLISVSSTEQESGPSYHLHHKSLVDFLLAPSRCGRTFYQAFSTAHNDLYLPRLAQILRTRSPLVPLDNSQYGYFVRGLLCLPVFRQSMESYIVWALERGGNHLLWDAHVAFLHFAAHDLVVASSCVVKLYSYFHSRCGPLPRDCSPTCRHWRSRILQSCRAFGWMVPTASDLFLQIVYVKMGGWIDICDHFWPPYRPVVPSPMLEYQPGWGTCDQEYEGYLAAAMAMYSKLSDDWETQFKAEVERGVRKDELYDRICRDVGQV</sequence>
<dbReference type="PANTHER" id="PTHR10039:SF14">
    <property type="entry name" value="NACHT DOMAIN-CONTAINING PROTEIN"/>
    <property type="match status" value="1"/>
</dbReference>
<accession>A0A4Y7SCB7</accession>
<evidence type="ECO:0000313" key="4">
    <source>
        <dbReference type="Proteomes" id="UP000298030"/>
    </source>
</evidence>
<dbReference type="SUPFAM" id="SSF52540">
    <property type="entry name" value="P-loop containing nucleoside triphosphate hydrolases"/>
    <property type="match status" value="1"/>
</dbReference>
<reference evidence="3 4" key="1">
    <citation type="journal article" date="2019" name="Nat. Ecol. Evol.">
        <title>Megaphylogeny resolves global patterns of mushroom evolution.</title>
        <authorList>
            <person name="Varga T."/>
            <person name="Krizsan K."/>
            <person name="Foldi C."/>
            <person name="Dima B."/>
            <person name="Sanchez-Garcia M."/>
            <person name="Sanchez-Ramirez S."/>
            <person name="Szollosi G.J."/>
            <person name="Szarkandi J.G."/>
            <person name="Papp V."/>
            <person name="Albert L."/>
            <person name="Andreopoulos W."/>
            <person name="Angelini C."/>
            <person name="Antonin V."/>
            <person name="Barry K.W."/>
            <person name="Bougher N.L."/>
            <person name="Buchanan P."/>
            <person name="Buyck B."/>
            <person name="Bense V."/>
            <person name="Catcheside P."/>
            <person name="Chovatia M."/>
            <person name="Cooper J."/>
            <person name="Damon W."/>
            <person name="Desjardin D."/>
            <person name="Finy P."/>
            <person name="Geml J."/>
            <person name="Haridas S."/>
            <person name="Hughes K."/>
            <person name="Justo A."/>
            <person name="Karasinski D."/>
            <person name="Kautmanova I."/>
            <person name="Kiss B."/>
            <person name="Kocsube S."/>
            <person name="Kotiranta H."/>
            <person name="LaButti K.M."/>
            <person name="Lechner B.E."/>
            <person name="Liimatainen K."/>
            <person name="Lipzen A."/>
            <person name="Lukacs Z."/>
            <person name="Mihaltcheva S."/>
            <person name="Morgado L.N."/>
            <person name="Niskanen T."/>
            <person name="Noordeloos M.E."/>
            <person name="Ohm R.A."/>
            <person name="Ortiz-Santana B."/>
            <person name="Ovrebo C."/>
            <person name="Racz N."/>
            <person name="Riley R."/>
            <person name="Savchenko A."/>
            <person name="Shiryaev A."/>
            <person name="Soop K."/>
            <person name="Spirin V."/>
            <person name="Szebenyi C."/>
            <person name="Tomsovsky M."/>
            <person name="Tulloss R.E."/>
            <person name="Uehling J."/>
            <person name="Grigoriev I.V."/>
            <person name="Vagvolgyi C."/>
            <person name="Papp T."/>
            <person name="Martin F.M."/>
            <person name="Miettinen O."/>
            <person name="Hibbett D.S."/>
            <person name="Nagy L.G."/>
        </authorList>
    </citation>
    <scope>NUCLEOTIDE SEQUENCE [LARGE SCALE GENOMIC DNA]</scope>
    <source>
        <strain evidence="3 4">FP101781</strain>
    </source>
</reference>
<keyword evidence="4" id="KW-1185">Reference proteome</keyword>
<proteinExistence type="predicted"/>
<organism evidence="3 4">
    <name type="scientific">Coprinellus micaceus</name>
    <name type="common">Glistening ink-cap mushroom</name>
    <name type="synonym">Coprinus micaceus</name>
    <dbReference type="NCBI Taxonomy" id="71717"/>
    <lineage>
        <taxon>Eukaryota</taxon>
        <taxon>Fungi</taxon>
        <taxon>Dikarya</taxon>
        <taxon>Basidiomycota</taxon>
        <taxon>Agaricomycotina</taxon>
        <taxon>Agaricomycetes</taxon>
        <taxon>Agaricomycetidae</taxon>
        <taxon>Agaricales</taxon>
        <taxon>Agaricineae</taxon>
        <taxon>Psathyrellaceae</taxon>
        <taxon>Coprinellus</taxon>
    </lineage>
</organism>
<evidence type="ECO:0000313" key="3">
    <source>
        <dbReference type="EMBL" id="TEB18914.1"/>
    </source>
</evidence>
<dbReference type="InterPro" id="IPR027417">
    <property type="entry name" value="P-loop_NTPase"/>
</dbReference>
<dbReference type="OrthoDB" id="4760524at2759"/>
<dbReference type="InterPro" id="IPR007111">
    <property type="entry name" value="NACHT_NTPase"/>
</dbReference>
<dbReference type="EMBL" id="QPFP01000216">
    <property type="protein sequence ID" value="TEB18914.1"/>
    <property type="molecule type" value="Genomic_DNA"/>
</dbReference>
<dbReference type="STRING" id="71717.A0A4Y7SCB7"/>
<evidence type="ECO:0000256" key="1">
    <source>
        <dbReference type="ARBA" id="ARBA00022737"/>
    </source>
</evidence>
<dbReference type="AlphaFoldDB" id="A0A4Y7SCB7"/>
<dbReference type="PANTHER" id="PTHR10039">
    <property type="entry name" value="AMELOGENIN"/>
    <property type="match status" value="1"/>
</dbReference>
<feature type="domain" description="NACHT" evidence="2">
    <location>
        <begin position="83"/>
        <end position="251"/>
    </location>
</feature>
<dbReference type="Proteomes" id="UP000298030">
    <property type="component" value="Unassembled WGS sequence"/>
</dbReference>
<dbReference type="Gene3D" id="3.40.50.300">
    <property type="entry name" value="P-loop containing nucleotide triphosphate hydrolases"/>
    <property type="match status" value="1"/>
</dbReference>
<gene>
    <name evidence="3" type="ORF">FA13DRAFT_1802780</name>
</gene>